<evidence type="ECO:0000259" key="3">
    <source>
        <dbReference type="Pfam" id="PF02910"/>
    </source>
</evidence>
<comment type="cofactor">
    <cofactor evidence="1">
        <name>FAD</name>
        <dbReference type="ChEBI" id="CHEBI:57692"/>
    </cofactor>
</comment>
<dbReference type="GO" id="GO:0009435">
    <property type="term" value="P:NAD+ biosynthetic process"/>
    <property type="evidence" value="ECO:0007669"/>
    <property type="project" value="InterPro"/>
</dbReference>
<dbReference type="Pfam" id="PF02910">
    <property type="entry name" value="Succ_DH_flav_C"/>
    <property type="match status" value="1"/>
</dbReference>
<dbReference type="Gene3D" id="1.20.58.100">
    <property type="entry name" value="Fumarate reductase/succinate dehydrogenase flavoprotein-like, C-terminal domain"/>
    <property type="match status" value="1"/>
</dbReference>
<keyword evidence="2" id="KW-0285">Flavoprotein</keyword>
<name>A0AAV8U798_9ROSI</name>
<dbReference type="PANTHER" id="PTHR42716">
    <property type="entry name" value="L-ASPARTATE OXIDASE"/>
    <property type="match status" value="1"/>
</dbReference>
<dbReference type="EMBL" id="JAIWQS010000001">
    <property type="protein sequence ID" value="KAJ8775232.1"/>
    <property type="molecule type" value="Genomic_DNA"/>
</dbReference>
<dbReference type="AlphaFoldDB" id="A0AAV8U798"/>
<dbReference type="InterPro" id="IPR015939">
    <property type="entry name" value="Fum_Rdtase/Succ_DH_flav-like_C"/>
</dbReference>
<reference evidence="4 5" key="1">
    <citation type="submission" date="2021-09" db="EMBL/GenBank/DDBJ databases">
        <title>Genomic insights and catalytic innovation underlie evolution of tropane alkaloids biosynthesis.</title>
        <authorList>
            <person name="Wang Y.-J."/>
            <person name="Tian T."/>
            <person name="Huang J.-P."/>
            <person name="Huang S.-X."/>
        </authorList>
    </citation>
    <scope>NUCLEOTIDE SEQUENCE [LARGE SCALE GENOMIC DNA]</scope>
    <source>
        <strain evidence="4">KIB-2018</strain>
        <tissue evidence="4">Leaf</tissue>
    </source>
</reference>
<keyword evidence="2" id="KW-0274">FAD</keyword>
<dbReference type="GO" id="GO:0008734">
    <property type="term" value="F:L-aspartate oxidase activity"/>
    <property type="evidence" value="ECO:0007669"/>
    <property type="project" value="InterPro"/>
</dbReference>
<evidence type="ECO:0000256" key="2">
    <source>
        <dbReference type="ARBA" id="ARBA00022827"/>
    </source>
</evidence>
<dbReference type="PANTHER" id="PTHR42716:SF2">
    <property type="entry name" value="L-ASPARTATE OXIDASE, CHLOROPLASTIC"/>
    <property type="match status" value="1"/>
</dbReference>
<accession>A0AAV8U798</accession>
<organism evidence="4 5">
    <name type="scientific">Erythroxylum novogranatense</name>
    <dbReference type="NCBI Taxonomy" id="1862640"/>
    <lineage>
        <taxon>Eukaryota</taxon>
        <taxon>Viridiplantae</taxon>
        <taxon>Streptophyta</taxon>
        <taxon>Embryophyta</taxon>
        <taxon>Tracheophyta</taxon>
        <taxon>Spermatophyta</taxon>
        <taxon>Magnoliopsida</taxon>
        <taxon>eudicotyledons</taxon>
        <taxon>Gunneridae</taxon>
        <taxon>Pentapetalae</taxon>
        <taxon>rosids</taxon>
        <taxon>fabids</taxon>
        <taxon>Malpighiales</taxon>
        <taxon>Erythroxylaceae</taxon>
        <taxon>Erythroxylum</taxon>
    </lineage>
</organism>
<comment type="caution">
    <text evidence="4">The sequence shown here is derived from an EMBL/GenBank/DDBJ whole genome shotgun (WGS) entry which is preliminary data.</text>
</comment>
<dbReference type="Proteomes" id="UP001159364">
    <property type="component" value="Linkage Group LG01"/>
</dbReference>
<evidence type="ECO:0000313" key="4">
    <source>
        <dbReference type="EMBL" id="KAJ8775232.1"/>
    </source>
</evidence>
<evidence type="ECO:0000313" key="5">
    <source>
        <dbReference type="Proteomes" id="UP001159364"/>
    </source>
</evidence>
<dbReference type="SUPFAM" id="SSF46977">
    <property type="entry name" value="Succinate dehydrogenase/fumarate reductase flavoprotein C-terminal domain"/>
    <property type="match status" value="1"/>
</dbReference>
<dbReference type="InterPro" id="IPR037099">
    <property type="entry name" value="Fum_R/Succ_DH_flav-like_C_sf"/>
</dbReference>
<proteinExistence type="predicted"/>
<dbReference type="InterPro" id="IPR005288">
    <property type="entry name" value="NadB"/>
</dbReference>
<feature type="domain" description="Fumarate reductase/succinate dehydrogenase flavoprotein-like C-terminal" evidence="3">
    <location>
        <begin position="39"/>
        <end position="125"/>
    </location>
</feature>
<evidence type="ECO:0000256" key="1">
    <source>
        <dbReference type="ARBA" id="ARBA00001974"/>
    </source>
</evidence>
<gene>
    <name evidence="4" type="ORF">K2173_020236</name>
</gene>
<keyword evidence="5" id="KW-1185">Reference proteome</keyword>
<sequence>MKSSKLDHSVSNCWPRPIAPNALGSQAMDDILKTTKKVRKELQLIMWQYVGIVRSTIRLQTAEEKISELENNWERCLFQKGWEQTMVGLEACEMRNLFCCAKLVVSSALARHESRGLHYTIDYPHVEESKRPPTVHGVPDSCTSRPFVRKFMKTFVNGSIIMILAIEI</sequence>
<protein>
    <recommendedName>
        <fullName evidence="3">Fumarate reductase/succinate dehydrogenase flavoprotein-like C-terminal domain-containing protein</fullName>
    </recommendedName>
</protein>